<feature type="region of interest" description="Disordered" evidence="3">
    <location>
        <begin position="1"/>
        <end position="28"/>
    </location>
</feature>
<dbReference type="GO" id="GO:0043885">
    <property type="term" value="F:anaerobic carbon-monoxide dehydrogenase activity"/>
    <property type="evidence" value="ECO:0007669"/>
    <property type="project" value="UniProtKB-EC"/>
</dbReference>
<dbReference type="EC" id="1.2.7.4" evidence="6"/>
<dbReference type="SUPFAM" id="SSF56003">
    <property type="entry name" value="Molybdenum cofactor-binding domain"/>
    <property type="match status" value="1"/>
</dbReference>
<protein>
    <submittedName>
        <fullName evidence="6">Carbon-monoxide dehydrogenase large subunit</fullName>
        <ecNumber evidence="6">1.2.7.4</ecNumber>
    </submittedName>
    <submittedName>
        <fullName evidence="5">Oxidoreductase large subunit</fullName>
    </submittedName>
</protein>
<accession>A0A9W6FHC5</accession>
<dbReference type="InterPro" id="IPR000674">
    <property type="entry name" value="Ald_Oxase/Xan_DH_a/b"/>
</dbReference>
<dbReference type="Proteomes" id="UP001245370">
    <property type="component" value="Unassembled WGS sequence"/>
</dbReference>
<dbReference type="InterPro" id="IPR016208">
    <property type="entry name" value="Ald_Oxase/xanthine_DH-like"/>
</dbReference>
<evidence type="ECO:0000313" key="8">
    <source>
        <dbReference type="Proteomes" id="UP001245370"/>
    </source>
</evidence>
<evidence type="ECO:0000313" key="5">
    <source>
        <dbReference type="EMBL" id="GLI20384.1"/>
    </source>
</evidence>
<proteinExistence type="predicted"/>
<gene>
    <name evidence="6" type="ORF">GGQ86_002331</name>
    <name evidence="5" type="ORF">XFLAVUS301_00580</name>
</gene>
<dbReference type="SMART" id="SM01008">
    <property type="entry name" value="Ald_Xan_dh_C"/>
    <property type="match status" value="1"/>
</dbReference>
<comment type="caution">
    <text evidence="5">The sequence shown here is derived from an EMBL/GenBank/DDBJ whole genome shotgun (WGS) entry which is preliminary data.</text>
</comment>
<evidence type="ECO:0000256" key="3">
    <source>
        <dbReference type="SAM" id="MobiDB-lite"/>
    </source>
</evidence>
<keyword evidence="1" id="KW-0500">Molybdenum</keyword>
<feature type="domain" description="Aldehyde oxidase/xanthine dehydrogenase a/b hammerhead" evidence="4">
    <location>
        <begin position="35"/>
        <end position="144"/>
    </location>
</feature>
<name>A0A9W6FHC5_XANFL</name>
<dbReference type="Proteomes" id="UP001144397">
    <property type="component" value="Unassembled WGS sequence"/>
</dbReference>
<evidence type="ECO:0000256" key="2">
    <source>
        <dbReference type="ARBA" id="ARBA00023002"/>
    </source>
</evidence>
<dbReference type="Gene3D" id="3.30.365.10">
    <property type="entry name" value="Aldehyde oxidase/xanthine dehydrogenase, molybdopterin binding domain"/>
    <property type="match status" value="4"/>
</dbReference>
<dbReference type="Pfam" id="PF20256">
    <property type="entry name" value="MoCoBD_2"/>
    <property type="match status" value="1"/>
</dbReference>
<dbReference type="Gene3D" id="3.90.1170.50">
    <property type="entry name" value="Aldehyde oxidase/xanthine dehydrogenase, a/b hammerhead"/>
    <property type="match status" value="1"/>
</dbReference>
<dbReference type="RefSeq" id="WP_281804493.1">
    <property type="nucleotide sequence ID" value="NZ_BSDO01000001.1"/>
</dbReference>
<dbReference type="PANTHER" id="PTHR11908">
    <property type="entry name" value="XANTHINE DEHYDROGENASE"/>
    <property type="match status" value="1"/>
</dbReference>
<evidence type="ECO:0000256" key="1">
    <source>
        <dbReference type="ARBA" id="ARBA00022505"/>
    </source>
</evidence>
<dbReference type="InterPro" id="IPR046867">
    <property type="entry name" value="AldOxase/xan_DH_MoCoBD2"/>
</dbReference>
<dbReference type="GeneID" id="95760851"/>
<reference evidence="5" key="1">
    <citation type="submission" date="2022-12" db="EMBL/GenBank/DDBJ databases">
        <title>Reference genome sequencing for broad-spectrum identification of bacterial and archaeal isolates by mass spectrometry.</title>
        <authorList>
            <person name="Sekiguchi Y."/>
            <person name="Tourlousse D.M."/>
        </authorList>
    </citation>
    <scope>NUCLEOTIDE SEQUENCE</scope>
    <source>
        <strain evidence="5">301</strain>
    </source>
</reference>
<keyword evidence="2 6" id="KW-0560">Oxidoreductase</keyword>
<evidence type="ECO:0000313" key="6">
    <source>
        <dbReference type="EMBL" id="MDR6333861.1"/>
    </source>
</evidence>
<sequence>MSVDQDTRDHETHPAVSGEGIGARVRRKEDARHLMGRGRFAGDIRMPGMSDVAFLRSPVAHARILAVTKPQGREGEVFTSADCADVADIITRSTIPGYKLSAHPPLARDKVRFVGDIVAMAYAPTRAEAEDICEATLFDYEELPAIVDCDSGRAPGAALLHEAWGDNLFLETSFDSGGIEEVARTAAVKVEKRFRTGRQCMHPMEGKGLVAWWDFQNDTLVVNTSTQVPHMIRAGLAETLGLPEAQIRIAPPDVGGGFGYKCLLQPEEVLVAWLAMTFKRPFRWIEDRREHLTAGANAREHEYVITAYADERGKLLALDAEVAVNVGAYSVWPFTACLEAAQAGGNLPGPYIWPHYRCKTYSVATNKPPFAPYRGVARPGVCFAMELTIDAVAAAVGREAVDVRAENLVPALAMPYLNITKKFYDSGDYPASLATAREMIGFDAIRARQQAGEKDGRRIGVGFSTYTEQSAHGTKVFASWGTPLVPGYEQATIRLNPDGSADVKAGIHTIGQGLETTLAQVASEILTLPIAQIRVTLGDTATTPFSTGAYASRGMVMAGGAVSKAAQKLAEKVKALAAHLMQCAAEQVRFEGGAIHGPTGSVTFTEIARAWYRTPEVLPDGVDTGGLEVTEGYKPDVDTGLFSYATHAALVAVDVKTGATEILDYVVVEDCGRMVNPMIVEGQAYGGVAQGIGTALFEESTYDSEGQPLASTLVDYLLPGPTELPKVRIAHTETLSPFSAHGIKGVGEGGAIAPAGAIVNAINDALKGLGATLCEIPATPERVLAALAEARRTTSGRSAA</sequence>
<reference evidence="6 8" key="2">
    <citation type="submission" date="2023-07" db="EMBL/GenBank/DDBJ databases">
        <title>Genomic Encyclopedia of Type Strains, Phase IV (KMG-IV): sequencing the most valuable type-strain genomes for metagenomic binning, comparative biology and taxonomic classification.</title>
        <authorList>
            <person name="Goeker M."/>
        </authorList>
    </citation>
    <scope>NUCLEOTIDE SEQUENCE [LARGE SCALE GENOMIC DNA]</scope>
    <source>
        <strain evidence="6 8">DSM 338</strain>
    </source>
</reference>
<dbReference type="Pfam" id="PF01315">
    <property type="entry name" value="Ald_Xan_dh_C"/>
    <property type="match status" value="1"/>
</dbReference>
<dbReference type="PANTHER" id="PTHR11908:SF132">
    <property type="entry name" value="ALDEHYDE OXIDASE 1-RELATED"/>
    <property type="match status" value="1"/>
</dbReference>
<feature type="compositionally biased region" description="Basic and acidic residues" evidence="3">
    <location>
        <begin position="1"/>
        <end position="13"/>
    </location>
</feature>
<dbReference type="InterPro" id="IPR036856">
    <property type="entry name" value="Ald_Oxase/Xan_DH_a/b_sf"/>
</dbReference>
<dbReference type="InterPro" id="IPR037165">
    <property type="entry name" value="AldOxase/xan_DH_Mopterin-bd_sf"/>
</dbReference>
<evidence type="ECO:0000313" key="7">
    <source>
        <dbReference type="Proteomes" id="UP001144397"/>
    </source>
</evidence>
<evidence type="ECO:0000259" key="4">
    <source>
        <dbReference type="SMART" id="SM01008"/>
    </source>
</evidence>
<dbReference type="GO" id="GO:0005506">
    <property type="term" value="F:iron ion binding"/>
    <property type="evidence" value="ECO:0007669"/>
    <property type="project" value="InterPro"/>
</dbReference>
<dbReference type="EMBL" id="BSDO01000001">
    <property type="protein sequence ID" value="GLI20384.1"/>
    <property type="molecule type" value="Genomic_DNA"/>
</dbReference>
<dbReference type="SUPFAM" id="SSF54665">
    <property type="entry name" value="CO dehydrogenase molybdoprotein N-domain-like"/>
    <property type="match status" value="1"/>
</dbReference>
<dbReference type="InterPro" id="IPR008274">
    <property type="entry name" value="AldOxase/xan_DH_MoCoBD1"/>
</dbReference>
<dbReference type="AlphaFoldDB" id="A0A9W6FHC5"/>
<keyword evidence="8" id="KW-1185">Reference proteome</keyword>
<dbReference type="Pfam" id="PF02738">
    <property type="entry name" value="MoCoBD_1"/>
    <property type="match status" value="1"/>
</dbReference>
<dbReference type="EMBL" id="JAVDPY010000003">
    <property type="protein sequence ID" value="MDR6333861.1"/>
    <property type="molecule type" value="Genomic_DNA"/>
</dbReference>
<organism evidence="5 7">
    <name type="scientific">Xanthobacter flavus</name>
    <dbReference type="NCBI Taxonomy" id="281"/>
    <lineage>
        <taxon>Bacteria</taxon>
        <taxon>Pseudomonadati</taxon>
        <taxon>Pseudomonadota</taxon>
        <taxon>Alphaproteobacteria</taxon>
        <taxon>Hyphomicrobiales</taxon>
        <taxon>Xanthobacteraceae</taxon>
        <taxon>Xanthobacter</taxon>
    </lineage>
</organism>